<dbReference type="EMBL" id="CP038865">
    <property type="protein sequence ID" value="QCA28802.1"/>
    <property type="molecule type" value="Genomic_DNA"/>
</dbReference>
<dbReference type="GO" id="GO:0006189">
    <property type="term" value="P:'de novo' IMP biosynthetic process"/>
    <property type="evidence" value="ECO:0007669"/>
    <property type="project" value="UniProtKB-UniRule"/>
</dbReference>
<keyword evidence="10" id="KW-1185">Reference proteome</keyword>
<dbReference type="Proteomes" id="UP000296883">
    <property type="component" value="Chromosome"/>
</dbReference>
<name>A0AAJ5JQY2_9ENTE</name>
<dbReference type="AlphaFoldDB" id="A0AAJ5JQY2"/>
<evidence type="ECO:0000259" key="7">
    <source>
        <dbReference type="Pfam" id="PF00551"/>
    </source>
</evidence>
<dbReference type="Gene3D" id="3.40.50.170">
    <property type="entry name" value="Formyl transferase, N-terminal domain"/>
    <property type="match status" value="1"/>
</dbReference>
<accession>A0AAJ5JQY2</accession>
<protein>
    <recommendedName>
        <fullName evidence="6">Phosphoribosylglycinamide formyltransferase</fullName>
        <ecNumber evidence="6">2.1.2.2</ecNumber>
    </recommendedName>
    <alternativeName>
        <fullName evidence="6">5'-phosphoribosylglycinamide transformylase</fullName>
    </alternativeName>
    <alternativeName>
        <fullName evidence="6">GAR transformylase</fullName>
        <shortName evidence="6">GART</shortName>
    </alternativeName>
</protein>
<dbReference type="GO" id="GO:0005829">
    <property type="term" value="C:cytosol"/>
    <property type="evidence" value="ECO:0007669"/>
    <property type="project" value="TreeGrafter"/>
</dbReference>
<comment type="catalytic activity">
    <reaction evidence="5 6">
        <text>N(1)-(5-phospho-beta-D-ribosyl)glycinamide + (6R)-10-formyltetrahydrofolate = N(2)-formyl-N(1)-(5-phospho-beta-D-ribosyl)glycinamide + (6S)-5,6,7,8-tetrahydrofolate + H(+)</text>
        <dbReference type="Rhea" id="RHEA:15053"/>
        <dbReference type="ChEBI" id="CHEBI:15378"/>
        <dbReference type="ChEBI" id="CHEBI:57453"/>
        <dbReference type="ChEBI" id="CHEBI:143788"/>
        <dbReference type="ChEBI" id="CHEBI:147286"/>
        <dbReference type="ChEBI" id="CHEBI:195366"/>
        <dbReference type="EC" id="2.1.2.2"/>
    </reaction>
</comment>
<feature type="site" description="Raises pKa of active site His" evidence="6">
    <location>
        <position position="145"/>
    </location>
</feature>
<feature type="binding site" evidence="6">
    <location>
        <position position="65"/>
    </location>
    <ligand>
        <name>(6R)-10-formyltetrahydrofolate</name>
        <dbReference type="ChEBI" id="CHEBI:195366"/>
    </ligand>
</feature>
<evidence type="ECO:0000313" key="9">
    <source>
        <dbReference type="EMBL" id="TFZ42997.1"/>
    </source>
</evidence>
<dbReference type="InterPro" id="IPR001555">
    <property type="entry name" value="GART_AS"/>
</dbReference>
<comment type="function">
    <text evidence="6">Catalyzes the transfer of a formyl group from 10-formyltetrahydrofolate to 5-phospho-ribosyl-glycinamide (GAR), producing 5-phospho-ribosyl-N-formylglycinamide (FGAR) and tetrahydrofolate.</text>
</comment>
<dbReference type="NCBIfam" id="TIGR00639">
    <property type="entry name" value="PurN"/>
    <property type="match status" value="1"/>
</dbReference>
<dbReference type="RefSeq" id="WP_135253490.1">
    <property type="nucleotide sequence ID" value="NZ_CP038865.1"/>
</dbReference>
<evidence type="ECO:0000313" key="8">
    <source>
        <dbReference type="EMBL" id="QCA28802.1"/>
    </source>
</evidence>
<comment type="similarity">
    <text evidence="4 6">Belongs to the GART family.</text>
</comment>
<dbReference type="CDD" id="cd08645">
    <property type="entry name" value="FMT_core_GART"/>
    <property type="match status" value="1"/>
</dbReference>
<dbReference type="GO" id="GO:0004644">
    <property type="term" value="F:phosphoribosylglycinamide formyltransferase activity"/>
    <property type="evidence" value="ECO:0007669"/>
    <property type="project" value="UniProtKB-UniRule"/>
</dbReference>
<feature type="domain" description="Formyl transferase N-terminal" evidence="7">
    <location>
        <begin position="2"/>
        <end position="182"/>
    </location>
</feature>
<organism evidence="9 11">
    <name type="scientific">Vagococcus xieshaowenii</name>
    <dbReference type="NCBI Taxonomy" id="2562451"/>
    <lineage>
        <taxon>Bacteria</taxon>
        <taxon>Bacillati</taxon>
        <taxon>Bacillota</taxon>
        <taxon>Bacilli</taxon>
        <taxon>Lactobacillales</taxon>
        <taxon>Enterococcaceae</taxon>
        <taxon>Vagococcus</taxon>
    </lineage>
</organism>
<dbReference type="EC" id="2.1.2.2" evidence="6"/>
<comment type="pathway">
    <text evidence="1 6">Purine metabolism; IMP biosynthesis via de novo pathway; N(2)-formyl-N(1)-(5-phospho-D-ribosyl)glycinamide from N(1)-(5-phospho-D-ribosyl)glycinamide (10-formyl THF route): step 1/1.</text>
</comment>
<reference evidence="8 10" key="2">
    <citation type="journal article" date="2020" name="Int. J. Syst. Evol. Microbiol.">
        <title>Vagococcus xieshaowenii sp. nov., isolated from snow finch (Montifringilla taczanowskii) cloacal content.</title>
        <authorList>
            <person name="Ge Y."/>
            <person name="Yang J."/>
            <person name="Lai X.H."/>
            <person name="Zhang G."/>
            <person name="Jin D."/>
            <person name="Lu S."/>
            <person name="Wang B."/>
            <person name="Huang Y."/>
            <person name="Huang Y."/>
            <person name="Ren Z."/>
            <person name="Zhang X."/>
            <person name="Xu J."/>
        </authorList>
    </citation>
    <scope>NUCLEOTIDE SEQUENCE [LARGE SCALE GENOMIC DNA]</scope>
    <source>
        <strain evidence="8">Personal::cf-49</strain>
        <strain evidence="10">personal::cf-49</strain>
    </source>
</reference>
<evidence type="ECO:0000256" key="4">
    <source>
        <dbReference type="ARBA" id="ARBA00038440"/>
    </source>
</evidence>
<gene>
    <name evidence="6 9" type="primary">purN</name>
    <name evidence="9" type="ORF">E4031_01125</name>
    <name evidence="8" type="ORF">E4Z98_05520</name>
</gene>
<dbReference type="PROSITE" id="PS00373">
    <property type="entry name" value="GART"/>
    <property type="match status" value="1"/>
</dbReference>
<dbReference type="Pfam" id="PF00551">
    <property type="entry name" value="Formyl_trans_N"/>
    <property type="match status" value="1"/>
</dbReference>
<reference evidence="9 11" key="1">
    <citation type="submission" date="2019-03" db="EMBL/GenBank/DDBJ databases">
        <title>Vagococcus sp. was isolated fron gut of Carduelis flavirostris.</title>
        <authorList>
            <person name="Ge Y."/>
        </authorList>
    </citation>
    <scope>NUCLEOTIDE SEQUENCE [LARGE SCALE GENOMIC DNA]</scope>
    <source>
        <strain evidence="9 11">CF-210</strain>
    </source>
</reference>
<dbReference type="InterPro" id="IPR002376">
    <property type="entry name" value="Formyl_transf_N"/>
</dbReference>
<feature type="binding site" evidence="6">
    <location>
        <position position="107"/>
    </location>
    <ligand>
        <name>(6R)-10-formyltetrahydrofolate</name>
        <dbReference type="ChEBI" id="CHEBI:195366"/>
    </ligand>
</feature>
<evidence type="ECO:0000256" key="3">
    <source>
        <dbReference type="ARBA" id="ARBA00022755"/>
    </source>
</evidence>
<dbReference type="HAMAP" id="MF_01930">
    <property type="entry name" value="PurN"/>
    <property type="match status" value="1"/>
</dbReference>
<dbReference type="PANTHER" id="PTHR43369">
    <property type="entry name" value="PHOSPHORIBOSYLGLYCINAMIDE FORMYLTRANSFERASE"/>
    <property type="match status" value="1"/>
</dbReference>
<dbReference type="Proteomes" id="UP000297725">
    <property type="component" value="Unassembled WGS sequence"/>
</dbReference>
<keyword evidence="3 6" id="KW-0658">Purine biosynthesis</keyword>
<evidence type="ECO:0000313" key="10">
    <source>
        <dbReference type="Proteomes" id="UP000296883"/>
    </source>
</evidence>
<dbReference type="InterPro" id="IPR036477">
    <property type="entry name" value="Formyl_transf_N_sf"/>
</dbReference>
<feature type="binding site" evidence="6">
    <location>
        <begin position="90"/>
        <end position="93"/>
    </location>
    <ligand>
        <name>(6R)-10-formyltetrahydrofolate</name>
        <dbReference type="ChEBI" id="CHEBI:195366"/>
    </ligand>
</feature>
<evidence type="ECO:0000313" key="11">
    <source>
        <dbReference type="Proteomes" id="UP000297725"/>
    </source>
</evidence>
<dbReference type="InterPro" id="IPR004607">
    <property type="entry name" value="GART"/>
</dbReference>
<dbReference type="EMBL" id="SRHU01000006">
    <property type="protein sequence ID" value="TFZ42997.1"/>
    <property type="molecule type" value="Genomic_DNA"/>
</dbReference>
<evidence type="ECO:0000256" key="2">
    <source>
        <dbReference type="ARBA" id="ARBA00022679"/>
    </source>
</evidence>
<dbReference type="PANTHER" id="PTHR43369:SF2">
    <property type="entry name" value="PHOSPHORIBOSYLGLYCINAMIDE FORMYLTRANSFERASE"/>
    <property type="match status" value="1"/>
</dbReference>
<evidence type="ECO:0000256" key="5">
    <source>
        <dbReference type="ARBA" id="ARBA00047664"/>
    </source>
</evidence>
<dbReference type="SUPFAM" id="SSF53328">
    <property type="entry name" value="Formyltransferase"/>
    <property type="match status" value="1"/>
</dbReference>
<feature type="active site" description="Proton donor" evidence="6">
    <location>
        <position position="109"/>
    </location>
</feature>
<sequence>MKKIAILASGNGSNFEAIMKKIQSNDLQAEVVIVFSDQSDAYVLERAKQYDIPFASFSPKDFDSKVAYEAELLALLRAYEVEFVVLAGYLRILGPEVIHNFSHCIVNIHPSLLPDYPGLRSIERAYLDGQAVTGVTIHYVDEGLDTGPMIRQASLAIDPDDSLERLEERVHQLEHQLYPEVLQQLLNKELNES</sequence>
<evidence type="ECO:0000256" key="1">
    <source>
        <dbReference type="ARBA" id="ARBA00005054"/>
    </source>
</evidence>
<feature type="binding site" evidence="6">
    <location>
        <begin position="12"/>
        <end position="14"/>
    </location>
    <ligand>
        <name>N(1)-(5-phospho-beta-D-ribosyl)glycinamide</name>
        <dbReference type="ChEBI" id="CHEBI:143788"/>
    </ligand>
</feature>
<evidence type="ECO:0000256" key="6">
    <source>
        <dbReference type="HAMAP-Rule" id="MF_01930"/>
    </source>
</evidence>
<proteinExistence type="inferred from homology"/>
<keyword evidence="2 6" id="KW-0808">Transferase</keyword>